<proteinExistence type="predicted"/>
<keyword evidence="1" id="KW-0732">Signal</keyword>
<comment type="caution">
    <text evidence="2">The sequence shown here is derived from an EMBL/GenBank/DDBJ whole genome shotgun (WGS) entry which is preliminary data.</text>
</comment>
<dbReference type="AlphaFoldDB" id="A0A178ML99"/>
<sequence>MLALAVLLLAVPSARAEWSPGNGEYLFPVQMPEAEACRIAEEKAKQAALIRVLGERLAVDDIEVCQEKAEDASCALGRLVWAASEGEVRALRDLRSATTATPAPGIRQCRVSLEADVVRWRGEPDPAFQFALILNQTAFRVGEAMNITVEPGQPMHLAVFQWLPYERRDRQVQRLFPNAMDANDRITGRATIPSTDGARRYSLDMEFPKAGQAHAPLVSEYLLAVGSRKPIPFRDSYGLEEFKALLLEIPRSEARLVRKGYAIVRPQ</sequence>
<organism evidence="2 3">
    <name type="scientific">Paramagnetospirillum marisnigri</name>
    <dbReference type="NCBI Taxonomy" id="1285242"/>
    <lineage>
        <taxon>Bacteria</taxon>
        <taxon>Pseudomonadati</taxon>
        <taxon>Pseudomonadota</taxon>
        <taxon>Alphaproteobacteria</taxon>
        <taxon>Rhodospirillales</taxon>
        <taxon>Magnetospirillaceae</taxon>
        <taxon>Paramagnetospirillum</taxon>
    </lineage>
</organism>
<name>A0A178ML99_9PROT</name>
<evidence type="ECO:0000313" key="3">
    <source>
        <dbReference type="Proteomes" id="UP000078428"/>
    </source>
</evidence>
<dbReference type="RefSeq" id="WP_156612610.1">
    <property type="nucleotide sequence ID" value="NZ_LWQT01000068.1"/>
</dbReference>
<dbReference type="STRING" id="1285242.A6A04_19695"/>
<accession>A0A178ML99</accession>
<reference evidence="2 3" key="1">
    <citation type="submission" date="2016-04" db="EMBL/GenBank/DDBJ databases">
        <title>Draft genome sequence of freshwater magnetotactic bacteria Magnetospirillum marisnigri SP-1 and Magnetospirillum moscoviense BB-1.</title>
        <authorList>
            <person name="Koziaeva V."/>
            <person name="Dziuba M.V."/>
            <person name="Ivanov T.M."/>
            <person name="Kuznetsov B."/>
            <person name="Grouzdev D.S."/>
        </authorList>
    </citation>
    <scope>NUCLEOTIDE SEQUENCE [LARGE SCALE GENOMIC DNA]</scope>
    <source>
        <strain evidence="2 3">SP-1</strain>
    </source>
</reference>
<feature type="signal peptide" evidence="1">
    <location>
        <begin position="1"/>
        <end position="16"/>
    </location>
</feature>
<keyword evidence="3" id="KW-1185">Reference proteome</keyword>
<evidence type="ECO:0000313" key="2">
    <source>
        <dbReference type="EMBL" id="OAN48825.1"/>
    </source>
</evidence>
<protein>
    <submittedName>
        <fullName evidence="2">Uncharacterized protein</fullName>
    </submittedName>
</protein>
<dbReference type="EMBL" id="LWQT01000068">
    <property type="protein sequence ID" value="OAN48825.1"/>
    <property type="molecule type" value="Genomic_DNA"/>
</dbReference>
<evidence type="ECO:0000256" key="1">
    <source>
        <dbReference type="SAM" id="SignalP"/>
    </source>
</evidence>
<dbReference type="OrthoDB" id="7328612at2"/>
<gene>
    <name evidence="2" type="ORF">A6A04_19695</name>
</gene>
<feature type="chain" id="PRO_5008092054" evidence="1">
    <location>
        <begin position="17"/>
        <end position="267"/>
    </location>
</feature>
<dbReference type="Proteomes" id="UP000078428">
    <property type="component" value="Unassembled WGS sequence"/>
</dbReference>